<organism evidence="1 2">
    <name type="scientific">Clonorchis sinensis</name>
    <name type="common">Chinese liver fluke</name>
    <dbReference type="NCBI Taxonomy" id="79923"/>
    <lineage>
        <taxon>Eukaryota</taxon>
        <taxon>Metazoa</taxon>
        <taxon>Spiralia</taxon>
        <taxon>Lophotrochozoa</taxon>
        <taxon>Platyhelminthes</taxon>
        <taxon>Trematoda</taxon>
        <taxon>Digenea</taxon>
        <taxon>Opisthorchiida</taxon>
        <taxon>Opisthorchiata</taxon>
        <taxon>Opisthorchiidae</taxon>
        <taxon>Clonorchis</taxon>
    </lineage>
</organism>
<dbReference type="EMBL" id="DF145038">
    <property type="protein sequence ID" value="GAA57780.1"/>
    <property type="molecule type" value="Genomic_DNA"/>
</dbReference>
<gene>
    <name evidence="1" type="ORF">CLF_113189</name>
</gene>
<proteinExistence type="predicted"/>
<name>G7YXV0_CLOSI</name>
<protein>
    <submittedName>
        <fullName evidence="1">Uncharacterized protein</fullName>
    </submittedName>
</protein>
<keyword evidence="2" id="KW-1185">Reference proteome</keyword>
<dbReference type="AlphaFoldDB" id="G7YXV0"/>
<sequence length="321" mass="36275">MKAQMDECKQDCTNGRHPNPINWSTLINPLDVSACIMEDVKKLSESVGHLEFNESWRSVCALMDVSKATDNPNATDVDQPPLIPMSLAILEDGLHQQHLNSCTWKVMKTSSKMTHIRRPLKLKDTRNPVWCLMVSLTEGFRGSFKRIKWDNLRTFPAFSHLPSLQSFECTNLLGQTTLVAPKIGTAKEQFVVNTHLQPALSVMHDSHLKSKVTTQDTRNPVWCLMVSLTEGFRGSFKRIKWDNLRTFPAFSHLPSLQSFECTNLLGQTTLVAPKIGTAKEQFVVNTHLQPALSVMHDSHLKSKVTTQVQTYLRGYSPHQQP</sequence>
<evidence type="ECO:0000313" key="1">
    <source>
        <dbReference type="EMBL" id="GAA57780.1"/>
    </source>
</evidence>
<dbReference type="Proteomes" id="UP000008909">
    <property type="component" value="Unassembled WGS sequence"/>
</dbReference>
<reference evidence="1" key="1">
    <citation type="journal article" date="2011" name="Genome Biol.">
        <title>The draft genome of the carcinogenic human liver fluke Clonorchis sinensis.</title>
        <authorList>
            <person name="Wang X."/>
            <person name="Chen W."/>
            <person name="Huang Y."/>
            <person name="Sun J."/>
            <person name="Men J."/>
            <person name="Liu H."/>
            <person name="Luo F."/>
            <person name="Guo L."/>
            <person name="Lv X."/>
            <person name="Deng C."/>
            <person name="Zhou C."/>
            <person name="Fan Y."/>
            <person name="Li X."/>
            <person name="Huang L."/>
            <person name="Hu Y."/>
            <person name="Liang C."/>
            <person name="Hu X."/>
            <person name="Xu J."/>
            <person name="Yu X."/>
        </authorList>
    </citation>
    <scope>NUCLEOTIDE SEQUENCE [LARGE SCALE GENOMIC DNA]</scope>
    <source>
        <strain evidence="1">Henan</strain>
    </source>
</reference>
<evidence type="ECO:0000313" key="2">
    <source>
        <dbReference type="Proteomes" id="UP000008909"/>
    </source>
</evidence>
<accession>G7YXV0</accession>
<reference key="2">
    <citation type="submission" date="2011-10" db="EMBL/GenBank/DDBJ databases">
        <title>The genome and transcriptome sequence of Clonorchis sinensis provide insights into the carcinogenic liver fluke.</title>
        <authorList>
            <person name="Wang X."/>
            <person name="Huang Y."/>
            <person name="Chen W."/>
            <person name="Liu H."/>
            <person name="Guo L."/>
            <person name="Chen Y."/>
            <person name="Luo F."/>
            <person name="Zhou W."/>
            <person name="Sun J."/>
            <person name="Mao Q."/>
            <person name="Liang P."/>
            <person name="Zhou C."/>
            <person name="Tian Y."/>
            <person name="Men J."/>
            <person name="Lv X."/>
            <person name="Huang L."/>
            <person name="Zhou J."/>
            <person name="Hu Y."/>
            <person name="Li R."/>
            <person name="Zhang F."/>
            <person name="Lei H."/>
            <person name="Li X."/>
            <person name="Hu X."/>
            <person name="Liang C."/>
            <person name="Xu J."/>
            <person name="Wu Z."/>
            <person name="Yu X."/>
        </authorList>
    </citation>
    <scope>NUCLEOTIDE SEQUENCE</scope>
    <source>
        <strain>Henan</strain>
    </source>
</reference>